<keyword evidence="2" id="KW-1185">Reference proteome</keyword>
<protein>
    <submittedName>
        <fullName evidence="1">33751_t:CDS:1</fullName>
    </submittedName>
</protein>
<feature type="non-terminal residue" evidence="1">
    <location>
        <position position="50"/>
    </location>
</feature>
<name>A0ACA9S2N0_9GLOM</name>
<dbReference type="EMBL" id="CAJVQC010087027">
    <property type="protein sequence ID" value="CAG8823047.1"/>
    <property type="molecule type" value="Genomic_DNA"/>
</dbReference>
<proteinExistence type="predicted"/>
<evidence type="ECO:0000313" key="1">
    <source>
        <dbReference type="EMBL" id="CAG8823047.1"/>
    </source>
</evidence>
<comment type="caution">
    <text evidence="1">The sequence shown here is derived from an EMBL/GenBank/DDBJ whole genome shotgun (WGS) entry which is preliminary data.</text>
</comment>
<gene>
    <name evidence="1" type="ORF">RPERSI_LOCUS25944</name>
</gene>
<accession>A0ACA9S2N0</accession>
<evidence type="ECO:0000313" key="2">
    <source>
        <dbReference type="Proteomes" id="UP000789920"/>
    </source>
</evidence>
<reference evidence="1" key="1">
    <citation type="submission" date="2021-06" db="EMBL/GenBank/DDBJ databases">
        <authorList>
            <person name="Kallberg Y."/>
            <person name="Tangrot J."/>
            <person name="Rosling A."/>
        </authorList>
    </citation>
    <scope>NUCLEOTIDE SEQUENCE</scope>
    <source>
        <strain evidence="1">MA461A</strain>
    </source>
</reference>
<feature type="non-terminal residue" evidence="1">
    <location>
        <position position="1"/>
    </location>
</feature>
<organism evidence="1 2">
    <name type="scientific">Racocetra persica</name>
    <dbReference type="NCBI Taxonomy" id="160502"/>
    <lineage>
        <taxon>Eukaryota</taxon>
        <taxon>Fungi</taxon>
        <taxon>Fungi incertae sedis</taxon>
        <taxon>Mucoromycota</taxon>
        <taxon>Glomeromycotina</taxon>
        <taxon>Glomeromycetes</taxon>
        <taxon>Diversisporales</taxon>
        <taxon>Gigasporaceae</taxon>
        <taxon>Racocetra</taxon>
    </lineage>
</organism>
<dbReference type="Proteomes" id="UP000789920">
    <property type="component" value="Unassembled WGS sequence"/>
</dbReference>
<sequence>VLLLVRIVLEDTLTFDLALIRWYDFKHPNATLKFYKYRCPYLQFTNIYNM</sequence>